<dbReference type="PANTHER" id="PTHR21680:SF0">
    <property type="entry name" value="COILED-COIL DOMAIN-CONTAINING PROTEIN 124"/>
    <property type="match status" value="1"/>
</dbReference>
<dbReference type="Pfam" id="PF06244">
    <property type="entry name" value="Ccdc124"/>
    <property type="match status" value="1"/>
</dbReference>
<gene>
    <name evidence="6" type="ORF">V1477_004088</name>
</gene>
<feature type="coiled-coil region" evidence="4">
    <location>
        <begin position="39"/>
        <end position="156"/>
    </location>
</feature>
<dbReference type="InterPro" id="IPR036910">
    <property type="entry name" value="HMG_box_dom_sf"/>
</dbReference>
<keyword evidence="3 4" id="KW-0175">Coiled coil</keyword>
<dbReference type="EMBL" id="JAYRBN010000035">
    <property type="protein sequence ID" value="KAL2747396.1"/>
    <property type="molecule type" value="Genomic_DNA"/>
</dbReference>
<organism evidence="6 7">
    <name type="scientific">Vespula maculifrons</name>
    <name type="common">Eastern yellow jacket</name>
    <name type="synonym">Wasp</name>
    <dbReference type="NCBI Taxonomy" id="7453"/>
    <lineage>
        <taxon>Eukaryota</taxon>
        <taxon>Metazoa</taxon>
        <taxon>Ecdysozoa</taxon>
        <taxon>Arthropoda</taxon>
        <taxon>Hexapoda</taxon>
        <taxon>Insecta</taxon>
        <taxon>Pterygota</taxon>
        <taxon>Neoptera</taxon>
        <taxon>Endopterygota</taxon>
        <taxon>Hymenoptera</taxon>
        <taxon>Apocrita</taxon>
        <taxon>Aculeata</taxon>
        <taxon>Vespoidea</taxon>
        <taxon>Vespidae</taxon>
        <taxon>Vespinae</taxon>
        <taxon>Vespula</taxon>
    </lineage>
</organism>
<dbReference type="GO" id="GO:0030496">
    <property type="term" value="C:midbody"/>
    <property type="evidence" value="ECO:0007669"/>
    <property type="project" value="UniProtKB-SubCell"/>
</dbReference>
<feature type="domain" description="Coiled-coil" evidence="5">
    <location>
        <begin position="161"/>
        <end position="242"/>
    </location>
</feature>
<dbReference type="SUPFAM" id="SSF47095">
    <property type="entry name" value="HMG-box"/>
    <property type="match status" value="1"/>
</dbReference>
<keyword evidence="7" id="KW-1185">Reference proteome</keyword>
<dbReference type="AlphaFoldDB" id="A0ABD2CQL5"/>
<reference evidence="6 7" key="1">
    <citation type="journal article" date="2024" name="Ann. Entomol. Soc. Am.">
        <title>Genomic analyses of the southern and eastern yellowjacket wasps (Hymenoptera: Vespidae) reveal evolutionary signatures of social life.</title>
        <authorList>
            <person name="Catto M.A."/>
            <person name="Caine P.B."/>
            <person name="Orr S.E."/>
            <person name="Hunt B.G."/>
            <person name="Goodisman M.A.D."/>
        </authorList>
    </citation>
    <scope>NUCLEOTIDE SEQUENCE [LARGE SCALE GENOMIC DNA]</scope>
    <source>
        <strain evidence="6">232</strain>
        <tissue evidence="6">Head and thorax</tissue>
    </source>
</reference>
<name>A0ABD2CQL5_VESMC</name>
<dbReference type="InterPro" id="IPR054414">
    <property type="entry name" value="Ccdc124/Oxs1_C"/>
</dbReference>
<evidence type="ECO:0000256" key="3">
    <source>
        <dbReference type="ARBA" id="ARBA00023054"/>
    </source>
</evidence>
<comment type="subcellular location">
    <subcellularLocation>
        <location evidence="1">Midbody</location>
    </subcellularLocation>
</comment>
<evidence type="ECO:0000313" key="7">
    <source>
        <dbReference type="Proteomes" id="UP001607303"/>
    </source>
</evidence>
<protein>
    <submittedName>
        <fullName evidence="6">Coiled-coil domain-containing protein 124</fullName>
    </submittedName>
</protein>
<comment type="caution">
    <text evidence="6">The sequence shown here is derived from an EMBL/GenBank/DDBJ whole genome shotgun (WGS) entry which is preliminary data.</text>
</comment>
<dbReference type="InterPro" id="IPR010422">
    <property type="entry name" value="Ccdc124/Oxs1"/>
</dbReference>
<accession>A0ABD2CQL5</accession>
<dbReference type="Proteomes" id="UP001607303">
    <property type="component" value="Unassembled WGS sequence"/>
</dbReference>
<dbReference type="GO" id="GO:0005634">
    <property type="term" value="C:nucleus"/>
    <property type="evidence" value="ECO:0007669"/>
    <property type="project" value="UniProtKB-ARBA"/>
</dbReference>
<evidence type="ECO:0000256" key="2">
    <source>
        <dbReference type="ARBA" id="ARBA00008296"/>
    </source>
</evidence>
<proteinExistence type="inferred from homology"/>
<sequence length="247" mass="28097">MLFDIIRSLTSTTLMTAAARVTIIMPKKFVGENSKAVAARARKAAAKEAENTKKALEAEEKAWQDDDKQVLKKKQKQACILIALYSILKEIEELEKKRQQQLEKKAEVKALLEKEMATIKVGGKQPTAKITKAEIMAAMEKRNQAAKSEKKKEEEKPIEENLNRIVIEGESAHGIDEALSILSVKDSEVDRHPEKRMKAAYASFEEKMMPIIKEQNPTLRLSQLKQILKKEWMKSPENPLNQKLFNN</sequence>
<dbReference type="PANTHER" id="PTHR21680">
    <property type="entry name" value="COILED-COIL DOMAIN-CONTAINING PROTEIN 124"/>
    <property type="match status" value="1"/>
</dbReference>
<comment type="similarity">
    <text evidence="2">Belongs to the CCDC124 family.</text>
</comment>
<evidence type="ECO:0000313" key="6">
    <source>
        <dbReference type="EMBL" id="KAL2747396.1"/>
    </source>
</evidence>
<evidence type="ECO:0000256" key="4">
    <source>
        <dbReference type="SAM" id="Coils"/>
    </source>
</evidence>
<evidence type="ECO:0000259" key="5">
    <source>
        <dbReference type="Pfam" id="PF06244"/>
    </source>
</evidence>
<evidence type="ECO:0000256" key="1">
    <source>
        <dbReference type="ARBA" id="ARBA00004214"/>
    </source>
</evidence>